<protein>
    <submittedName>
        <fullName evidence="2">Uncharacterized protein</fullName>
    </submittedName>
</protein>
<feature type="region of interest" description="Disordered" evidence="1">
    <location>
        <begin position="1"/>
        <end position="83"/>
    </location>
</feature>
<sequence length="119" mass="13684">MPMHKARHPMRSEEKRRGRLFTTRSSEPKRLKRDGYRAAPECKGGGKREIPEKNPPTSDIVRHDSHTRKFSRGSPIPPPFHSGAAPYSPRFTLFGSQDLEAKTYPNLFARSLYLCEEIF</sequence>
<gene>
    <name evidence="2" type="ORF">PR048_025003</name>
</gene>
<evidence type="ECO:0000256" key="1">
    <source>
        <dbReference type="SAM" id="MobiDB-lite"/>
    </source>
</evidence>
<comment type="caution">
    <text evidence="2">The sequence shown here is derived from an EMBL/GenBank/DDBJ whole genome shotgun (WGS) entry which is preliminary data.</text>
</comment>
<evidence type="ECO:0000313" key="2">
    <source>
        <dbReference type="EMBL" id="KAJ8874161.1"/>
    </source>
</evidence>
<dbReference type="EMBL" id="JARBHB010000010">
    <property type="protein sequence ID" value="KAJ8874161.1"/>
    <property type="molecule type" value="Genomic_DNA"/>
</dbReference>
<reference evidence="2 3" key="1">
    <citation type="submission" date="2023-02" db="EMBL/GenBank/DDBJ databases">
        <title>LHISI_Scaffold_Assembly.</title>
        <authorList>
            <person name="Stuart O.P."/>
            <person name="Cleave R."/>
            <person name="Magrath M.J.L."/>
            <person name="Mikheyev A.S."/>
        </authorList>
    </citation>
    <scope>NUCLEOTIDE SEQUENCE [LARGE SCALE GENOMIC DNA]</scope>
    <source>
        <strain evidence="2">Daus_M_001</strain>
        <tissue evidence="2">Leg muscle</tissue>
    </source>
</reference>
<organism evidence="2 3">
    <name type="scientific">Dryococelus australis</name>
    <dbReference type="NCBI Taxonomy" id="614101"/>
    <lineage>
        <taxon>Eukaryota</taxon>
        <taxon>Metazoa</taxon>
        <taxon>Ecdysozoa</taxon>
        <taxon>Arthropoda</taxon>
        <taxon>Hexapoda</taxon>
        <taxon>Insecta</taxon>
        <taxon>Pterygota</taxon>
        <taxon>Neoptera</taxon>
        <taxon>Polyneoptera</taxon>
        <taxon>Phasmatodea</taxon>
        <taxon>Verophasmatodea</taxon>
        <taxon>Anareolatae</taxon>
        <taxon>Phasmatidae</taxon>
        <taxon>Eurycanthinae</taxon>
        <taxon>Dryococelus</taxon>
    </lineage>
</organism>
<accession>A0ABQ9GQ85</accession>
<proteinExistence type="predicted"/>
<feature type="compositionally biased region" description="Basic and acidic residues" evidence="1">
    <location>
        <begin position="26"/>
        <end position="36"/>
    </location>
</feature>
<evidence type="ECO:0000313" key="3">
    <source>
        <dbReference type="Proteomes" id="UP001159363"/>
    </source>
</evidence>
<name>A0ABQ9GQ85_9NEOP</name>
<keyword evidence="3" id="KW-1185">Reference proteome</keyword>
<dbReference type="Proteomes" id="UP001159363">
    <property type="component" value="Chromosome 9"/>
</dbReference>